<evidence type="ECO:0000313" key="2">
    <source>
        <dbReference type="Proteomes" id="UP001060085"/>
    </source>
</evidence>
<proteinExistence type="predicted"/>
<protein>
    <submittedName>
        <fullName evidence="1">Uncharacterized protein</fullName>
    </submittedName>
</protein>
<comment type="caution">
    <text evidence="1">The sequence shown here is derived from an EMBL/GenBank/DDBJ whole genome shotgun (WGS) entry which is preliminary data.</text>
</comment>
<organism evidence="1 2">
    <name type="scientific">Catharanthus roseus</name>
    <name type="common">Madagascar periwinkle</name>
    <name type="synonym">Vinca rosea</name>
    <dbReference type="NCBI Taxonomy" id="4058"/>
    <lineage>
        <taxon>Eukaryota</taxon>
        <taxon>Viridiplantae</taxon>
        <taxon>Streptophyta</taxon>
        <taxon>Embryophyta</taxon>
        <taxon>Tracheophyta</taxon>
        <taxon>Spermatophyta</taxon>
        <taxon>Magnoliopsida</taxon>
        <taxon>eudicotyledons</taxon>
        <taxon>Gunneridae</taxon>
        <taxon>Pentapetalae</taxon>
        <taxon>asterids</taxon>
        <taxon>lamiids</taxon>
        <taxon>Gentianales</taxon>
        <taxon>Apocynaceae</taxon>
        <taxon>Rauvolfioideae</taxon>
        <taxon>Vinceae</taxon>
        <taxon>Catharanthinae</taxon>
        <taxon>Catharanthus</taxon>
    </lineage>
</organism>
<evidence type="ECO:0000313" key="1">
    <source>
        <dbReference type="EMBL" id="KAI5664633.1"/>
    </source>
</evidence>
<keyword evidence="2" id="KW-1185">Reference proteome</keyword>
<sequence>MEGKISKLYSLISFAIAKNIKPLDLQTSYIESIEVTENLFISETLESLKLCYLQVMIRGEVYLSRLHTLVLSYVTFGHEECFHKIVDGCPILETSCFIKIFDEWDFLPTILVSSRTLKKFDLTFSNYYRPMVFEIRAPSLEYLSISNFFKQQLILNSLPSLLEVYIDLNDVYTANEVGEISYSNSITKLVQDVQHANSLSVTQNTIKELAHGRKFYHQNWTNPAGVRLCMLSSLREISIINCQDCEDDLQLINYFLQHGEVLEEIDVYVANNLNTKAHLERV</sequence>
<dbReference type="EMBL" id="CM044705">
    <property type="protein sequence ID" value="KAI5664633.1"/>
    <property type="molecule type" value="Genomic_DNA"/>
</dbReference>
<accession>A0ACC0AUG5</accession>
<dbReference type="Proteomes" id="UP001060085">
    <property type="component" value="Linkage Group LG05"/>
</dbReference>
<name>A0ACC0AUG5_CATRO</name>
<reference evidence="2" key="1">
    <citation type="journal article" date="2023" name="Nat. Plants">
        <title>Single-cell RNA sequencing provides a high-resolution roadmap for understanding the multicellular compartmentation of specialized metabolism.</title>
        <authorList>
            <person name="Sun S."/>
            <person name="Shen X."/>
            <person name="Li Y."/>
            <person name="Li Y."/>
            <person name="Wang S."/>
            <person name="Li R."/>
            <person name="Zhang H."/>
            <person name="Shen G."/>
            <person name="Guo B."/>
            <person name="Wei J."/>
            <person name="Xu J."/>
            <person name="St-Pierre B."/>
            <person name="Chen S."/>
            <person name="Sun C."/>
        </authorList>
    </citation>
    <scope>NUCLEOTIDE SEQUENCE [LARGE SCALE GENOMIC DNA]</scope>
</reference>
<gene>
    <name evidence="1" type="ORF">M9H77_23956</name>
</gene>